<proteinExistence type="predicted"/>
<feature type="compositionally biased region" description="Basic residues" evidence="1">
    <location>
        <begin position="70"/>
        <end position="79"/>
    </location>
</feature>
<gene>
    <name evidence="2" type="ORF">ABLG96_03920</name>
</gene>
<dbReference type="AlphaFoldDB" id="A0AAU8DS64"/>
<sequence>MTRPLLCRIGLHDFEDFPDPNTESGGLEKQGYRACTRCSKEKDKAVYLSRSGKWRMPDARHPATPEGTPLKKRKDPSGS</sequence>
<evidence type="ECO:0000313" key="2">
    <source>
        <dbReference type="EMBL" id="XCG64497.1"/>
    </source>
</evidence>
<accession>A0AAU8DS64</accession>
<organism evidence="2">
    <name type="scientific">Nakamurella sp. A5-74</name>
    <dbReference type="NCBI Taxonomy" id="3158264"/>
    <lineage>
        <taxon>Bacteria</taxon>
        <taxon>Bacillati</taxon>
        <taxon>Actinomycetota</taxon>
        <taxon>Actinomycetes</taxon>
        <taxon>Nakamurellales</taxon>
        <taxon>Nakamurellaceae</taxon>
        <taxon>Nakamurella</taxon>
    </lineage>
</organism>
<dbReference type="EMBL" id="CP159218">
    <property type="protein sequence ID" value="XCG64497.1"/>
    <property type="molecule type" value="Genomic_DNA"/>
</dbReference>
<dbReference type="RefSeq" id="WP_353650110.1">
    <property type="nucleotide sequence ID" value="NZ_CP159218.1"/>
</dbReference>
<feature type="region of interest" description="Disordered" evidence="1">
    <location>
        <begin position="49"/>
        <end position="79"/>
    </location>
</feature>
<reference evidence="2" key="1">
    <citation type="submission" date="2024-05" db="EMBL/GenBank/DDBJ databases">
        <authorList>
            <person name="Cai S.Y."/>
            <person name="Jin L.M."/>
            <person name="Li H.R."/>
        </authorList>
    </citation>
    <scope>NUCLEOTIDE SEQUENCE</scope>
    <source>
        <strain evidence="2">A5-74</strain>
    </source>
</reference>
<evidence type="ECO:0000256" key="1">
    <source>
        <dbReference type="SAM" id="MobiDB-lite"/>
    </source>
</evidence>
<name>A0AAU8DS64_9ACTN</name>
<protein>
    <submittedName>
        <fullName evidence="2">Uncharacterized protein</fullName>
    </submittedName>
</protein>